<name>A0A845GIM0_9BURK</name>
<dbReference type="RefSeq" id="WP_161081867.1">
    <property type="nucleotide sequence ID" value="NZ_WWCX01000001.1"/>
</dbReference>
<evidence type="ECO:0000313" key="2">
    <source>
        <dbReference type="Proteomes" id="UP000447355"/>
    </source>
</evidence>
<dbReference type="Proteomes" id="UP000447355">
    <property type="component" value="Unassembled WGS sequence"/>
</dbReference>
<accession>A0A845GIM0</accession>
<organism evidence="1 2">
    <name type="scientific">Duganella vulcania</name>
    <dbReference type="NCBI Taxonomy" id="2692166"/>
    <lineage>
        <taxon>Bacteria</taxon>
        <taxon>Pseudomonadati</taxon>
        <taxon>Pseudomonadota</taxon>
        <taxon>Betaproteobacteria</taxon>
        <taxon>Burkholderiales</taxon>
        <taxon>Oxalobacteraceae</taxon>
        <taxon>Telluria group</taxon>
        <taxon>Duganella</taxon>
    </lineage>
</organism>
<reference evidence="1" key="1">
    <citation type="submission" date="2019-12" db="EMBL/GenBank/DDBJ databases">
        <title>Novel species isolated from a subtropical stream in China.</title>
        <authorList>
            <person name="Lu H."/>
        </authorList>
    </citation>
    <scope>NUCLEOTIDE SEQUENCE [LARGE SCALE GENOMIC DNA]</scope>
    <source>
        <strain evidence="1">FT81W</strain>
    </source>
</reference>
<comment type="caution">
    <text evidence="1">The sequence shown here is derived from an EMBL/GenBank/DDBJ whole genome shotgun (WGS) entry which is preliminary data.</text>
</comment>
<protein>
    <submittedName>
        <fullName evidence="1">Uncharacterized protein</fullName>
    </submittedName>
</protein>
<evidence type="ECO:0000313" key="1">
    <source>
        <dbReference type="EMBL" id="MYM92607.1"/>
    </source>
</evidence>
<sequence length="143" mass="16170">MALTYRDKLRLVKDIAPGAIWRNIKTGRTATLVERCGMDLVIVHQSGRRTKKQDHYFAANFEPAMQKSDTVEQKADASTIHLSPNEKDWLVKMSTAPRQTIKLIDEPNLRALNGLVRKGMATSVHGTFWTITDLGVQRCTTIY</sequence>
<dbReference type="EMBL" id="WWCX01000001">
    <property type="protein sequence ID" value="MYM92607.1"/>
    <property type="molecule type" value="Genomic_DNA"/>
</dbReference>
<dbReference type="AlphaFoldDB" id="A0A845GIM0"/>
<gene>
    <name evidence="1" type="ORF">GTP90_01885</name>
</gene>
<proteinExistence type="predicted"/>